<organism evidence="1 2">
    <name type="scientific">Thermomonospora curvata (strain ATCC 19995 / DSM 43183 / JCM 3096 / KCTC 9072 / NBRC 15933 / NCIMB 10081 / Henssen B9)</name>
    <dbReference type="NCBI Taxonomy" id="471852"/>
    <lineage>
        <taxon>Bacteria</taxon>
        <taxon>Bacillati</taxon>
        <taxon>Actinomycetota</taxon>
        <taxon>Actinomycetes</taxon>
        <taxon>Streptosporangiales</taxon>
        <taxon>Thermomonosporaceae</taxon>
        <taxon>Thermomonospora</taxon>
    </lineage>
</organism>
<protein>
    <submittedName>
        <fullName evidence="1">Uncharacterized protein</fullName>
    </submittedName>
</protein>
<gene>
    <name evidence="1" type="ordered locus">Tcur_3801</name>
</gene>
<dbReference type="SUPFAM" id="SSF48576">
    <property type="entry name" value="Terpenoid synthases"/>
    <property type="match status" value="1"/>
</dbReference>
<dbReference type="EMBL" id="CP001738">
    <property type="protein sequence ID" value="ACY99332.1"/>
    <property type="molecule type" value="Genomic_DNA"/>
</dbReference>
<dbReference type="eggNOG" id="ENOG5033TNK">
    <property type="taxonomic scope" value="Bacteria"/>
</dbReference>
<accession>D1AD23</accession>
<dbReference type="Gene3D" id="1.10.600.10">
    <property type="entry name" value="Farnesyl Diphosphate Synthase"/>
    <property type="match status" value="1"/>
</dbReference>
<evidence type="ECO:0000313" key="2">
    <source>
        <dbReference type="Proteomes" id="UP000001918"/>
    </source>
</evidence>
<dbReference type="RefSeq" id="WP_012854116.1">
    <property type="nucleotide sequence ID" value="NC_013510.1"/>
</dbReference>
<name>D1AD23_THECD</name>
<dbReference type="HOGENOM" id="CLU_943086_0_0_11"/>
<dbReference type="InterPro" id="IPR008949">
    <property type="entry name" value="Isoprenoid_synthase_dom_sf"/>
</dbReference>
<proteinExistence type="predicted"/>
<dbReference type="AlphaFoldDB" id="D1AD23"/>
<evidence type="ECO:0000313" key="1">
    <source>
        <dbReference type="EMBL" id="ACY99332.1"/>
    </source>
</evidence>
<dbReference type="OrthoDB" id="3398195at2"/>
<sequence length="295" mass="32135">MAVRAAQPSPFDVTATGPGAEAAARICTVAGKLQRRMRGWAVEFPAPYDPRSFDPGLYSMLALAAAFSDPHRTVDQLQPAGRMSLWVLGLGRRVAHLASEPELWRLIEHYEAVADGASPDPDDDLSRFLAVIHRELAALPAHPVLYDAWQEELRRTLRALARSWTTARAGRRPSFEEYLRDADGFGLALTFAAHRIATGDSGPAEDLADAARAVQRAVRLSADLGAAGRGLDPGEPNALTLGLPRPAVELRLAEATGQARTLLAAARARHREQADYMERHMDFYAGFFGTAPPRR</sequence>
<dbReference type="KEGG" id="tcu:Tcur_3801"/>
<reference evidence="1 2" key="1">
    <citation type="journal article" date="2011" name="Stand. Genomic Sci.">
        <title>Complete genome sequence of Thermomonospora curvata type strain (B9).</title>
        <authorList>
            <person name="Chertkov O."/>
            <person name="Sikorski J."/>
            <person name="Nolan M."/>
            <person name="Lapidus A."/>
            <person name="Lucas S."/>
            <person name="Del Rio T.G."/>
            <person name="Tice H."/>
            <person name="Cheng J.F."/>
            <person name="Goodwin L."/>
            <person name="Pitluck S."/>
            <person name="Liolios K."/>
            <person name="Ivanova N."/>
            <person name="Mavromatis K."/>
            <person name="Mikhailova N."/>
            <person name="Ovchinnikova G."/>
            <person name="Pati A."/>
            <person name="Chen A."/>
            <person name="Palaniappan K."/>
            <person name="Djao O.D."/>
            <person name="Land M."/>
            <person name="Hauser L."/>
            <person name="Chang Y.J."/>
            <person name="Jeffries C.D."/>
            <person name="Brettin T."/>
            <person name="Han C."/>
            <person name="Detter J.C."/>
            <person name="Rohde M."/>
            <person name="Goker M."/>
            <person name="Woyke T."/>
            <person name="Bristow J."/>
            <person name="Eisen J.A."/>
            <person name="Markowitz V."/>
            <person name="Hugenholtz P."/>
            <person name="Klenk H.P."/>
            <person name="Kyrpides N.C."/>
        </authorList>
    </citation>
    <scope>NUCLEOTIDE SEQUENCE [LARGE SCALE GENOMIC DNA]</scope>
    <source>
        <strain evidence="2">ATCC 19995 / DSM 43183 / JCM 3096 / KCTC 9072 / NBRC 15933 / NCIMB 10081 / Henssen B9</strain>
    </source>
</reference>
<dbReference type="Proteomes" id="UP000001918">
    <property type="component" value="Chromosome"/>
</dbReference>
<keyword evidence="2" id="KW-1185">Reference proteome</keyword>
<dbReference type="Pfam" id="PF19086">
    <property type="entry name" value="Terpene_syn_C_2"/>
    <property type="match status" value="1"/>
</dbReference>